<dbReference type="Pfam" id="PF03992">
    <property type="entry name" value="ABM"/>
    <property type="match status" value="1"/>
</dbReference>
<keyword evidence="2" id="KW-0560">Oxidoreductase</keyword>
<proteinExistence type="predicted"/>
<dbReference type="InterPro" id="IPR011008">
    <property type="entry name" value="Dimeric_a/b-barrel"/>
</dbReference>
<dbReference type="PATRIC" id="fig|1227456.3.peg.2378"/>
<dbReference type="SUPFAM" id="SSF54909">
    <property type="entry name" value="Dimeric alpha+beta barrel"/>
    <property type="match status" value="1"/>
</dbReference>
<dbReference type="STRING" id="1227456.C450_11701"/>
<dbReference type="InterPro" id="IPR007138">
    <property type="entry name" value="ABM_dom"/>
</dbReference>
<keyword evidence="2" id="KW-0503">Monooxygenase</keyword>
<dbReference type="PANTHER" id="PTHR33336:SF15">
    <property type="entry name" value="ABM DOMAIN-CONTAINING PROTEIN"/>
    <property type="match status" value="1"/>
</dbReference>
<dbReference type="RefSeq" id="WP_005043543.1">
    <property type="nucleotide sequence ID" value="NZ_AOME01000056.1"/>
</dbReference>
<dbReference type="OrthoDB" id="8931at2157"/>
<keyword evidence="3" id="KW-1185">Reference proteome</keyword>
<sequence>MIVLQATIPVAMDHREEMIEAAIELAEQSRAEAGTIDYRVTTDIEEPSVFRVFEQYEDEAAMETHLESDHYQQFQAEIGEWIAGEVELTRFDVDSTSRMM</sequence>
<dbReference type="InterPro" id="IPR050744">
    <property type="entry name" value="AI-2_Isomerase_LsrG"/>
</dbReference>
<reference evidence="2 3" key="1">
    <citation type="journal article" date="2014" name="PLoS Genet.">
        <title>Phylogenetically driven sequencing of extremely halophilic archaea reveals strategies for static and dynamic osmo-response.</title>
        <authorList>
            <person name="Becker E.A."/>
            <person name="Seitzer P.M."/>
            <person name="Tritt A."/>
            <person name="Larsen D."/>
            <person name="Krusor M."/>
            <person name="Yao A.I."/>
            <person name="Wu D."/>
            <person name="Madern D."/>
            <person name="Eisen J.A."/>
            <person name="Darling A.E."/>
            <person name="Facciotti M.T."/>
        </authorList>
    </citation>
    <scope>NUCLEOTIDE SEQUENCE [LARGE SCALE GENOMIC DNA]</scope>
    <source>
        <strain evidence="2 3">DSM 8989</strain>
    </source>
</reference>
<organism evidence="2 3">
    <name type="scientific">Halococcus salifodinae DSM 8989</name>
    <dbReference type="NCBI Taxonomy" id="1227456"/>
    <lineage>
        <taxon>Archaea</taxon>
        <taxon>Methanobacteriati</taxon>
        <taxon>Methanobacteriota</taxon>
        <taxon>Stenosarchaea group</taxon>
        <taxon>Halobacteria</taxon>
        <taxon>Halobacteriales</taxon>
        <taxon>Halococcaceae</taxon>
        <taxon>Halococcus</taxon>
    </lineage>
</organism>
<dbReference type="GO" id="GO:0004497">
    <property type="term" value="F:monooxygenase activity"/>
    <property type="evidence" value="ECO:0007669"/>
    <property type="project" value="UniProtKB-KW"/>
</dbReference>
<evidence type="ECO:0000259" key="1">
    <source>
        <dbReference type="PROSITE" id="PS51725"/>
    </source>
</evidence>
<dbReference type="PANTHER" id="PTHR33336">
    <property type="entry name" value="QUINOL MONOOXYGENASE YGIN-RELATED"/>
    <property type="match status" value="1"/>
</dbReference>
<dbReference type="AlphaFoldDB" id="M0N531"/>
<evidence type="ECO:0000313" key="3">
    <source>
        <dbReference type="Proteomes" id="UP000011625"/>
    </source>
</evidence>
<protein>
    <submittedName>
        <fullName evidence="2">Antibiotic biosynthesis monooxygenase</fullName>
    </submittedName>
</protein>
<name>M0N531_9EURY</name>
<dbReference type="Proteomes" id="UP000011625">
    <property type="component" value="Unassembled WGS sequence"/>
</dbReference>
<evidence type="ECO:0000313" key="2">
    <source>
        <dbReference type="EMBL" id="EMA52234.1"/>
    </source>
</evidence>
<feature type="domain" description="ABM" evidence="1">
    <location>
        <begin position="2"/>
        <end position="91"/>
    </location>
</feature>
<comment type="caution">
    <text evidence="2">The sequence shown here is derived from an EMBL/GenBank/DDBJ whole genome shotgun (WGS) entry which is preliminary data.</text>
</comment>
<dbReference type="Gene3D" id="3.30.70.100">
    <property type="match status" value="1"/>
</dbReference>
<accession>M0N531</accession>
<dbReference type="PROSITE" id="PS51725">
    <property type="entry name" value="ABM"/>
    <property type="match status" value="1"/>
</dbReference>
<gene>
    <name evidence="2" type="ORF">C450_11701</name>
</gene>
<dbReference type="EMBL" id="AOME01000056">
    <property type="protein sequence ID" value="EMA52234.1"/>
    <property type="molecule type" value="Genomic_DNA"/>
</dbReference>